<accession>A0A1V8TI00</accession>
<keyword evidence="1" id="KW-0472">Membrane</keyword>
<dbReference type="OrthoDB" id="5215637at2759"/>
<evidence type="ECO:0000256" key="1">
    <source>
        <dbReference type="SAM" id="Phobius"/>
    </source>
</evidence>
<keyword evidence="1" id="KW-1133">Transmembrane helix</keyword>
<reference evidence="3" key="1">
    <citation type="submission" date="2017-03" db="EMBL/GenBank/DDBJ databases">
        <title>Genomes of endolithic fungi from Antarctica.</title>
        <authorList>
            <person name="Coleine C."/>
            <person name="Masonjones S."/>
            <person name="Stajich J.E."/>
        </authorList>
    </citation>
    <scope>NUCLEOTIDE SEQUENCE [LARGE SCALE GENOMIC DNA]</scope>
    <source>
        <strain evidence="3">CCFEE 5527</strain>
    </source>
</reference>
<feature type="transmembrane region" description="Helical" evidence="1">
    <location>
        <begin position="184"/>
        <end position="205"/>
    </location>
</feature>
<dbReference type="EMBL" id="NAJO01000007">
    <property type="protein sequence ID" value="OQO11005.1"/>
    <property type="molecule type" value="Genomic_DNA"/>
</dbReference>
<dbReference type="Proteomes" id="UP000192596">
    <property type="component" value="Unassembled WGS sequence"/>
</dbReference>
<keyword evidence="1" id="KW-0812">Transmembrane</keyword>
<evidence type="ECO:0000313" key="2">
    <source>
        <dbReference type="EMBL" id="OQO11005.1"/>
    </source>
</evidence>
<dbReference type="InParanoid" id="A0A1V8TI00"/>
<proteinExistence type="predicted"/>
<protein>
    <recommendedName>
        <fullName evidence="4">Mid2 domain-containing protein</fullName>
    </recommendedName>
</protein>
<keyword evidence="3" id="KW-1185">Reference proteome</keyword>
<sequence length="239" mass="24857">MSSRSCYDPSNATQPNDHPCNSDADVSVCCNVEDECTSNGLCKYRGDSNNNWLWRGTCTDPTWESDTCPHYCLNITQANAIITACSEDTYCCAYDNIVQQSAAVPNFDCCTDAARLFSAGAAVHSAGVTVLTNAFVGFTRFGTLETATASTTGSSATSASTVPISATSASPTSSGTTSSSLTKGAIAGISIGVIIGIALCILLGIHLGHRRTKYNQAASGAPPAQAQHPAEEFTRLSCL</sequence>
<evidence type="ECO:0008006" key="4">
    <source>
        <dbReference type="Google" id="ProtNLM"/>
    </source>
</evidence>
<gene>
    <name evidence="2" type="ORF">B0A48_05260</name>
</gene>
<dbReference type="STRING" id="1507870.A0A1V8TI00"/>
<dbReference type="AlphaFoldDB" id="A0A1V8TI00"/>
<comment type="caution">
    <text evidence="2">The sequence shown here is derived from an EMBL/GenBank/DDBJ whole genome shotgun (WGS) entry which is preliminary data.</text>
</comment>
<name>A0A1V8TI00_9PEZI</name>
<evidence type="ECO:0000313" key="3">
    <source>
        <dbReference type="Proteomes" id="UP000192596"/>
    </source>
</evidence>
<organism evidence="2 3">
    <name type="scientific">Cryoendolithus antarcticus</name>
    <dbReference type="NCBI Taxonomy" id="1507870"/>
    <lineage>
        <taxon>Eukaryota</taxon>
        <taxon>Fungi</taxon>
        <taxon>Dikarya</taxon>
        <taxon>Ascomycota</taxon>
        <taxon>Pezizomycotina</taxon>
        <taxon>Dothideomycetes</taxon>
        <taxon>Dothideomycetidae</taxon>
        <taxon>Cladosporiales</taxon>
        <taxon>Cladosporiaceae</taxon>
        <taxon>Cryoendolithus</taxon>
    </lineage>
</organism>